<keyword evidence="1" id="KW-0472">Membrane</keyword>
<proteinExistence type="predicted"/>
<comment type="caution">
    <text evidence="2">The sequence shown here is derived from an EMBL/GenBank/DDBJ whole genome shotgun (WGS) entry which is preliminary data.</text>
</comment>
<feature type="transmembrane region" description="Helical" evidence="1">
    <location>
        <begin position="197"/>
        <end position="218"/>
    </location>
</feature>
<name>A0A0W0FNN1_MONRR</name>
<organism evidence="2 3">
    <name type="scientific">Moniliophthora roreri</name>
    <name type="common">Frosty pod rot fungus</name>
    <name type="synonym">Monilia roreri</name>
    <dbReference type="NCBI Taxonomy" id="221103"/>
    <lineage>
        <taxon>Eukaryota</taxon>
        <taxon>Fungi</taxon>
        <taxon>Dikarya</taxon>
        <taxon>Basidiomycota</taxon>
        <taxon>Agaricomycotina</taxon>
        <taxon>Agaricomycetes</taxon>
        <taxon>Agaricomycetidae</taxon>
        <taxon>Agaricales</taxon>
        <taxon>Marasmiineae</taxon>
        <taxon>Marasmiaceae</taxon>
        <taxon>Moniliophthora</taxon>
    </lineage>
</organism>
<keyword evidence="1" id="KW-0812">Transmembrane</keyword>
<evidence type="ECO:0000313" key="3">
    <source>
        <dbReference type="Proteomes" id="UP000054988"/>
    </source>
</evidence>
<gene>
    <name evidence="2" type="ORF">WG66_9589</name>
</gene>
<feature type="transmembrane region" description="Helical" evidence="1">
    <location>
        <begin position="269"/>
        <end position="287"/>
    </location>
</feature>
<dbReference type="Proteomes" id="UP000054988">
    <property type="component" value="Unassembled WGS sequence"/>
</dbReference>
<feature type="transmembrane region" description="Helical" evidence="1">
    <location>
        <begin position="115"/>
        <end position="138"/>
    </location>
</feature>
<evidence type="ECO:0000313" key="2">
    <source>
        <dbReference type="EMBL" id="KTB37830.1"/>
    </source>
</evidence>
<protein>
    <submittedName>
        <fullName evidence="2">Uncharacterized protein</fullName>
    </submittedName>
</protein>
<feature type="transmembrane region" description="Helical" evidence="1">
    <location>
        <begin position="150"/>
        <end position="177"/>
    </location>
</feature>
<dbReference type="EMBL" id="LATX01001811">
    <property type="protein sequence ID" value="KTB37830.1"/>
    <property type="molecule type" value="Genomic_DNA"/>
</dbReference>
<accession>A0A0W0FNN1</accession>
<reference evidence="2 3" key="1">
    <citation type="submission" date="2015-12" db="EMBL/GenBank/DDBJ databases">
        <title>Draft genome sequence of Moniliophthora roreri, the causal agent of frosty pod rot of cacao.</title>
        <authorList>
            <person name="Aime M.C."/>
            <person name="Diaz-Valderrama J.R."/>
            <person name="Kijpornyongpan T."/>
            <person name="Phillips-Mora W."/>
        </authorList>
    </citation>
    <scope>NUCLEOTIDE SEQUENCE [LARGE SCALE GENOMIC DNA]</scope>
    <source>
        <strain evidence="2 3">MCA 2952</strain>
    </source>
</reference>
<sequence>MSGIPESISELYTARSIIVYYVTTASAMYFAYGLYILLFGTSIYIMHCHQQEQGDERLDNNLYSLLTIILFVLSTVFVVDWTIESIRGPSAVFNMFKTGSTQPMVDYYLNSPGKIVANSFNGLVPIFLNIAADYMLIHRCYVIWSSRKRVAIPLIIVSVATNATALVGIIIDLIYLARDIPESLHHIGNALVVGSDISSAVINSLITLLTAGRMWWIHRQVRTQAVYASDTLVGTISRIILESGIIYPVFIVLNQVVGQTSTPDEAPFSLYPLAVLSAGIAPTLIIVRAKLGKGIESLHSQVSEIRFTSRPAPNEGTIIRPQAQVHSIGNIRAPMENDVYVGMSKEATAV</sequence>
<dbReference type="AlphaFoldDB" id="A0A0W0FNN1"/>
<evidence type="ECO:0000256" key="1">
    <source>
        <dbReference type="SAM" id="Phobius"/>
    </source>
</evidence>
<feature type="transmembrane region" description="Helical" evidence="1">
    <location>
        <begin position="239"/>
        <end position="257"/>
    </location>
</feature>
<feature type="transmembrane region" description="Helical" evidence="1">
    <location>
        <begin position="18"/>
        <end position="41"/>
    </location>
</feature>
<feature type="transmembrane region" description="Helical" evidence="1">
    <location>
        <begin position="62"/>
        <end position="83"/>
    </location>
</feature>
<keyword evidence="1" id="KW-1133">Transmembrane helix</keyword>